<evidence type="ECO:0000259" key="5">
    <source>
        <dbReference type="Pfam" id="PF25954"/>
    </source>
</evidence>
<feature type="signal peptide" evidence="3">
    <location>
        <begin position="1"/>
        <end position="17"/>
    </location>
</feature>
<accession>A0ABM9SDB3</accession>
<comment type="similarity">
    <text evidence="1">Belongs to the membrane fusion protein (MFP) (TC 8.A.1) family.</text>
</comment>
<dbReference type="InterPro" id="IPR006143">
    <property type="entry name" value="RND_pump_MFP"/>
</dbReference>
<dbReference type="Gene3D" id="2.40.30.170">
    <property type="match status" value="1"/>
</dbReference>
<feature type="domain" description="Multidrug resistance protein MdtA-like barrel-sandwich hybrid" evidence="4">
    <location>
        <begin position="67"/>
        <end position="212"/>
    </location>
</feature>
<keyword evidence="2" id="KW-0175">Coiled coil</keyword>
<dbReference type="EMBL" id="AP024355">
    <property type="protein sequence ID" value="BCR03267.1"/>
    <property type="molecule type" value="Genomic_DNA"/>
</dbReference>
<evidence type="ECO:0000256" key="2">
    <source>
        <dbReference type="ARBA" id="ARBA00023054"/>
    </source>
</evidence>
<dbReference type="PROSITE" id="PS51257">
    <property type="entry name" value="PROKAR_LIPOPROTEIN"/>
    <property type="match status" value="1"/>
</dbReference>
<reference evidence="7 8" key="2">
    <citation type="journal article" date="2021" name="Int. J. Syst. Evol. Microbiol.">
        <title>Isolation and Polyphasic Characterization of Desulfuromonas versatilis sp. Nov., an Electrogenic Bacteria Capable of Versatile Metabolism Isolated from a Graphene Oxide-Reducing Enrichment Culture.</title>
        <authorList>
            <person name="Xie L."/>
            <person name="Yoshida N."/>
            <person name="Ishii S."/>
            <person name="Meng L."/>
        </authorList>
    </citation>
    <scope>NUCLEOTIDE SEQUENCE [LARGE SCALE GENOMIC DNA]</scope>
    <source>
        <strain evidence="7 8">NIT-T3</strain>
    </source>
</reference>
<evidence type="ECO:0000313" key="7">
    <source>
        <dbReference type="EMBL" id="BCR03267.1"/>
    </source>
</evidence>
<dbReference type="Pfam" id="PF25989">
    <property type="entry name" value="YknX_C"/>
    <property type="match status" value="1"/>
</dbReference>
<dbReference type="Pfam" id="PF25954">
    <property type="entry name" value="Beta-barrel_RND_2"/>
    <property type="match status" value="1"/>
</dbReference>
<evidence type="ECO:0000313" key="8">
    <source>
        <dbReference type="Proteomes" id="UP001319827"/>
    </source>
</evidence>
<keyword evidence="3" id="KW-0732">Signal</keyword>
<evidence type="ECO:0000259" key="6">
    <source>
        <dbReference type="Pfam" id="PF25989"/>
    </source>
</evidence>
<dbReference type="Gene3D" id="2.40.420.20">
    <property type="match status" value="1"/>
</dbReference>
<dbReference type="PANTHER" id="PTHR30469:SF38">
    <property type="entry name" value="HLYD FAMILY SECRETION PROTEIN"/>
    <property type="match status" value="1"/>
</dbReference>
<name>A0ABM9SDB3_9BACT</name>
<feature type="domain" description="CusB-like beta-barrel" evidence="5">
    <location>
        <begin position="221"/>
        <end position="294"/>
    </location>
</feature>
<dbReference type="RefSeq" id="WP_221250750.1">
    <property type="nucleotide sequence ID" value="NZ_AP024355.1"/>
</dbReference>
<dbReference type="InterPro" id="IPR058792">
    <property type="entry name" value="Beta-barrel_RND_2"/>
</dbReference>
<dbReference type="PANTHER" id="PTHR30469">
    <property type="entry name" value="MULTIDRUG RESISTANCE PROTEIN MDTA"/>
    <property type="match status" value="1"/>
</dbReference>
<feature type="chain" id="PRO_5045429231" evidence="3">
    <location>
        <begin position="18"/>
        <end position="368"/>
    </location>
</feature>
<dbReference type="InterPro" id="IPR030190">
    <property type="entry name" value="MacA_alpha-hairpin_sf"/>
</dbReference>
<gene>
    <name evidence="7" type="ORF">DESUT3_03360</name>
</gene>
<protein>
    <submittedName>
        <fullName evidence="7">RND transporter</fullName>
    </submittedName>
</protein>
<dbReference type="InterPro" id="IPR058625">
    <property type="entry name" value="MdtA-like_BSH"/>
</dbReference>
<dbReference type="SUPFAM" id="SSF111369">
    <property type="entry name" value="HlyD-like secretion proteins"/>
    <property type="match status" value="1"/>
</dbReference>
<dbReference type="InterPro" id="IPR058637">
    <property type="entry name" value="YknX-like_C"/>
</dbReference>
<sequence>MKVSALCISLPALLLLAACGGDIDPGRTEAQAPAIQGLALVKLVPTPLAGGNAYVGTVESPDRGVLAARLDGRVASLAVREGDLVKAGDLLVTLAENTAGDQLRQAEAGLASAKGASAAAEARLQLAQSTFERFERLKASEAITPQEFDRVAAELEMARQGAEAAGAAVRGAAAGRDAAQTAQGYSRVTAPYAGRVARRLVEEGSTVMPGTPLLALDREGVWRVRAEFPEALSGQVAAGDRYSVELPALGRSLSGTVAEVLPAADPQSRSFQVKLTLEDGEGLSSGLFARVRAVGGEQTALLVPAAAVVTRGQLTAVYVAEEGILRYRLVKLGRRLGEQVEILSGLREGETLVVEGAGRAKAGARVEP</sequence>
<evidence type="ECO:0000259" key="4">
    <source>
        <dbReference type="Pfam" id="PF25917"/>
    </source>
</evidence>
<evidence type="ECO:0000256" key="1">
    <source>
        <dbReference type="ARBA" id="ARBA00009477"/>
    </source>
</evidence>
<dbReference type="Gene3D" id="2.40.50.100">
    <property type="match status" value="1"/>
</dbReference>
<dbReference type="NCBIfam" id="TIGR01730">
    <property type="entry name" value="RND_mfp"/>
    <property type="match status" value="1"/>
</dbReference>
<reference evidence="7 8" key="1">
    <citation type="journal article" date="2016" name="C (Basel)">
        <title>Selective Growth of and Electricity Production by Marine Exoelectrogenic Bacteria in Self-Aggregated Hydrogel of Microbially Reduced Graphene Oxide.</title>
        <authorList>
            <person name="Yoshida N."/>
            <person name="Goto Y."/>
            <person name="Miyata Y."/>
        </authorList>
    </citation>
    <scope>NUCLEOTIDE SEQUENCE [LARGE SCALE GENOMIC DNA]</scope>
    <source>
        <strain evidence="7 8">NIT-T3</strain>
    </source>
</reference>
<proteinExistence type="inferred from homology"/>
<keyword evidence="8" id="KW-1185">Reference proteome</keyword>
<organism evidence="7 8">
    <name type="scientific">Desulfuromonas versatilis</name>
    <dbReference type="NCBI Taxonomy" id="2802975"/>
    <lineage>
        <taxon>Bacteria</taxon>
        <taxon>Pseudomonadati</taxon>
        <taxon>Thermodesulfobacteriota</taxon>
        <taxon>Desulfuromonadia</taxon>
        <taxon>Desulfuromonadales</taxon>
        <taxon>Desulfuromonadaceae</taxon>
        <taxon>Desulfuromonas</taxon>
    </lineage>
</organism>
<dbReference type="Pfam" id="PF25917">
    <property type="entry name" value="BSH_RND"/>
    <property type="match status" value="1"/>
</dbReference>
<evidence type="ECO:0000256" key="3">
    <source>
        <dbReference type="SAM" id="SignalP"/>
    </source>
</evidence>
<feature type="domain" description="YknX-like C-terminal permuted SH3-like" evidence="6">
    <location>
        <begin position="301"/>
        <end position="367"/>
    </location>
</feature>
<dbReference type="Proteomes" id="UP001319827">
    <property type="component" value="Chromosome"/>
</dbReference>
<dbReference type="Gene3D" id="6.10.140.1990">
    <property type="match status" value="1"/>
</dbReference>